<organism evidence="2 3">
    <name type="scientific">Marinobacter maroccanus</name>
    <dbReference type="NCBI Taxonomy" id="2055143"/>
    <lineage>
        <taxon>Bacteria</taxon>
        <taxon>Pseudomonadati</taxon>
        <taxon>Pseudomonadota</taxon>
        <taxon>Gammaproteobacteria</taxon>
        <taxon>Pseudomonadales</taxon>
        <taxon>Marinobacteraceae</taxon>
        <taxon>Marinobacter</taxon>
    </lineage>
</organism>
<dbReference type="Proteomes" id="UP000239917">
    <property type="component" value="Unassembled WGS sequence"/>
</dbReference>
<accession>A0A2S5Z6P1</accession>
<proteinExistence type="predicted"/>
<dbReference type="Pfam" id="PF08808">
    <property type="entry name" value="RES"/>
    <property type="match status" value="1"/>
</dbReference>
<dbReference type="InterPro" id="IPR014914">
    <property type="entry name" value="RES_dom"/>
</dbReference>
<dbReference type="RefSeq" id="WP_104322934.1">
    <property type="nucleotide sequence ID" value="NZ_PSSX01000018.1"/>
</dbReference>
<evidence type="ECO:0000313" key="2">
    <source>
        <dbReference type="EMBL" id="PPI83047.1"/>
    </source>
</evidence>
<dbReference type="AlphaFoldDB" id="A0A2S5Z6P1"/>
<gene>
    <name evidence="2" type="ORF">KEHDKFFH_16555</name>
</gene>
<dbReference type="EMBL" id="PSSX01000018">
    <property type="protein sequence ID" value="PPI83047.1"/>
    <property type="molecule type" value="Genomic_DNA"/>
</dbReference>
<keyword evidence="3" id="KW-1185">Reference proteome</keyword>
<evidence type="ECO:0000259" key="1">
    <source>
        <dbReference type="SMART" id="SM00953"/>
    </source>
</evidence>
<dbReference type="OrthoDB" id="9789501at2"/>
<feature type="domain" description="RES" evidence="1">
    <location>
        <begin position="15"/>
        <end position="140"/>
    </location>
</feature>
<name>A0A2S5Z6P1_9GAMM</name>
<protein>
    <recommendedName>
        <fullName evidence="1">RES domain-containing protein</fullName>
    </recommendedName>
</protein>
<sequence>MKAYRITKRKHKDTAFSGFGARQYGGRWNLPNHSAVYLSESIALAQLEVLVNLGEEDSLQNYLLFQIEVPDSQLMVLADDAYPKDWNATRVSADTQEIGTDFLISGEALALAVRSCVVPQEYNLVLNPEHPGAEAVIEEAVEVTFQFDDRLRSDS</sequence>
<evidence type="ECO:0000313" key="3">
    <source>
        <dbReference type="Proteomes" id="UP000239917"/>
    </source>
</evidence>
<comment type="caution">
    <text evidence="2">The sequence shown here is derived from an EMBL/GenBank/DDBJ whole genome shotgun (WGS) entry which is preliminary data.</text>
</comment>
<dbReference type="SMART" id="SM00953">
    <property type="entry name" value="RES"/>
    <property type="match status" value="1"/>
</dbReference>
<reference evidence="2 3" key="1">
    <citation type="submission" date="2018-01" db="EMBL/GenBank/DDBJ databases">
        <title>Complete genome sequences of the type strains of Marinobacter flavimaris and Marinobacter maroccanus.</title>
        <authorList>
            <person name="Palau M."/>
            <person name="Boujida N."/>
            <person name="Manresa A."/>
            <person name="Minana-Galbis D."/>
        </authorList>
    </citation>
    <scope>NUCLEOTIDE SEQUENCE [LARGE SCALE GENOMIC DNA]</scope>
    <source>
        <strain evidence="2 3">N4</strain>
    </source>
</reference>